<feature type="region of interest" description="Disordered" evidence="6">
    <location>
        <begin position="290"/>
        <end position="327"/>
    </location>
</feature>
<sequence>MPEISSIPGIKQLWAKTKGNSEVCVAVLDGLVDLKHPCFEGANLTQLPSLVQGQATPQSEMSLHGTHVASIIFGQPNSSVSGIAPHCRGLIVPIFSDYHRRTSQLNLARAIEQAVNAGANIINISGGELTDYGEAEDWLNRAVSLCQNNNVLLVAAAGNDGCECLHVPAALPTVLAAGAMGENGQPLDYSNWGENYQTQGILALGENILGAEPGGGTRQLSGTSFATPVVSGVAALLMSLQLQREEKPDSQKVRTALLKTAVPCHAQEKRRCLVGQMNISGAIAHITGETMSESEQDNSNGIEASCGCESTPEASLPGSVGLENSLPTPADNGVVAAGVVEAGVTASQPLSSTNTSNTSNNQISAMPNNSQSNNSNGITPSQPPQDVTNIVYVIGTLGYDFGTEARRDSFKQLMPAVTIGNTQIPANPYDARQMVDYLANNLSEAKSLIWTLNMELTPIYAIEAVGSFAREVYEALQELLAGEVEAEDAERYIERVSIPGKLTGRTVKLFSGQVVPVIEPVSPRGIYGWRVNTLVGSALEAVRGEQAEADDEQMRRSLSSFLNRVYYDLRNLGQTSQDRALNFAATNAFQAAQTFSTAVAAGMELDSIAVTKSPFCRMDSDCWDVQLKFFDPENNRRAKKVFRFTIDVSDFIPVTLGEVRSWSSPY</sequence>
<dbReference type="InterPro" id="IPR040483">
    <property type="entry name" value="PatG_dom"/>
</dbReference>
<evidence type="ECO:0000256" key="2">
    <source>
        <dbReference type="ARBA" id="ARBA00022670"/>
    </source>
</evidence>
<dbReference type="InterPro" id="IPR040636">
    <property type="entry name" value="PatG_C"/>
</dbReference>
<dbReference type="InterPro" id="IPR036852">
    <property type="entry name" value="Peptidase_S8/S53_dom_sf"/>
</dbReference>
<dbReference type="InterPro" id="IPR023828">
    <property type="entry name" value="Peptidase_S8_Ser-AS"/>
</dbReference>
<proteinExistence type="inferred from homology"/>
<dbReference type="Pfam" id="PF00082">
    <property type="entry name" value="Peptidase_S8"/>
    <property type="match status" value="1"/>
</dbReference>
<dbReference type="EMBL" id="CP000393">
    <property type="protein sequence ID" value="ABG51582.1"/>
    <property type="molecule type" value="Genomic_DNA"/>
</dbReference>
<evidence type="ECO:0000259" key="9">
    <source>
        <dbReference type="Pfam" id="PF18065"/>
    </source>
</evidence>
<evidence type="ECO:0000256" key="1">
    <source>
        <dbReference type="ARBA" id="ARBA00011073"/>
    </source>
</evidence>
<feature type="region of interest" description="Disordered" evidence="6">
    <location>
        <begin position="348"/>
        <end position="384"/>
    </location>
</feature>
<dbReference type="GO" id="GO:0004252">
    <property type="term" value="F:serine-type endopeptidase activity"/>
    <property type="evidence" value="ECO:0007669"/>
    <property type="project" value="UniProtKB-UniRule"/>
</dbReference>
<evidence type="ECO:0000256" key="4">
    <source>
        <dbReference type="ARBA" id="ARBA00022825"/>
    </source>
</evidence>
<dbReference type="InterPro" id="IPR051048">
    <property type="entry name" value="Peptidase_S8/S53_subtilisin"/>
</dbReference>
<feature type="active site" description="Charge relay system" evidence="5">
    <location>
        <position position="224"/>
    </location>
</feature>
<feature type="active site" description="Charge relay system" evidence="5">
    <location>
        <position position="29"/>
    </location>
</feature>
<feature type="compositionally biased region" description="Low complexity" evidence="6">
    <location>
        <begin position="351"/>
        <end position="361"/>
    </location>
</feature>
<feature type="compositionally biased region" description="Polar residues" evidence="6">
    <location>
        <begin position="362"/>
        <end position="384"/>
    </location>
</feature>
<evidence type="ECO:0000256" key="5">
    <source>
        <dbReference type="PROSITE-ProRule" id="PRU01240"/>
    </source>
</evidence>
<keyword evidence="4 5" id="KW-0720">Serine protease</keyword>
<keyword evidence="2 5" id="KW-0645">Protease</keyword>
<accession>Q112J2</accession>
<dbReference type="AlphaFoldDB" id="Q112J2"/>
<dbReference type="STRING" id="203124.Tery_2362"/>
<gene>
    <name evidence="10" type="ordered locus">Tery_2362</name>
</gene>
<feature type="domain" description="PatG C-terminal" evidence="9">
    <location>
        <begin position="549"/>
        <end position="662"/>
    </location>
</feature>
<dbReference type="PRINTS" id="PR00723">
    <property type="entry name" value="SUBTILISIN"/>
</dbReference>
<dbReference type="CDD" id="cd07476">
    <property type="entry name" value="Peptidases_S8_thiazoline_oxidase_subtilisin-like_protease"/>
    <property type="match status" value="1"/>
</dbReference>
<dbReference type="OrthoDB" id="9762689at2"/>
<dbReference type="RefSeq" id="WP_011611949.1">
    <property type="nucleotide sequence ID" value="NC_008312.1"/>
</dbReference>
<feature type="active site" description="Charge relay system" evidence="5">
    <location>
        <position position="64"/>
    </location>
</feature>
<dbReference type="InterPro" id="IPR015500">
    <property type="entry name" value="Peptidase_S8_subtilisin-rel"/>
</dbReference>
<dbReference type="HOGENOM" id="CLU_011630_0_0_3"/>
<dbReference type="PROSITE" id="PS51892">
    <property type="entry name" value="SUBTILASE"/>
    <property type="match status" value="1"/>
</dbReference>
<feature type="domain" description="PatG" evidence="8">
    <location>
        <begin position="391"/>
        <end position="502"/>
    </location>
</feature>
<dbReference type="MEROPS" id="S08.156"/>
<comment type="similarity">
    <text evidence="1 5">Belongs to the peptidase S8 family.</text>
</comment>
<dbReference type="Gene3D" id="3.40.50.200">
    <property type="entry name" value="Peptidase S8/S53 domain"/>
    <property type="match status" value="1"/>
</dbReference>
<feature type="compositionally biased region" description="Polar residues" evidence="6">
    <location>
        <begin position="290"/>
        <end position="302"/>
    </location>
</feature>
<evidence type="ECO:0000256" key="6">
    <source>
        <dbReference type="SAM" id="MobiDB-lite"/>
    </source>
</evidence>
<evidence type="ECO:0000256" key="3">
    <source>
        <dbReference type="ARBA" id="ARBA00022801"/>
    </source>
</evidence>
<feature type="domain" description="Peptidase S8/S53" evidence="7">
    <location>
        <begin position="21"/>
        <end position="268"/>
    </location>
</feature>
<dbReference type="eggNOG" id="COG1404">
    <property type="taxonomic scope" value="Bacteria"/>
</dbReference>
<dbReference type="PROSITE" id="PS00138">
    <property type="entry name" value="SUBTILASE_SER"/>
    <property type="match status" value="1"/>
</dbReference>
<organism evidence="10">
    <name type="scientific">Trichodesmium erythraeum (strain IMS101)</name>
    <dbReference type="NCBI Taxonomy" id="203124"/>
    <lineage>
        <taxon>Bacteria</taxon>
        <taxon>Bacillati</taxon>
        <taxon>Cyanobacteriota</taxon>
        <taxon>Cyanophyceae</taxon>
        <taxon>Oscillatoriophycideae</taxon>
        <taxon>Oscillatoriales</taxon>
        <taxon>Microcoleaceae</taxon>
        <taxon>Trichodesmium</taxon>
    </lineage>
</organism>
<protein>
    <submittedName>
        <fullName evidence="10">Peptidase S8 and S53, subtilisin, kexin, sedolisin</fullName>
    </submittedName>
</protein>
<dbReference type="InterPro" id="IPR000209">
    <property type="entry name" value="Peptidase_S8/S53_dom"/>
</dbReference>
<name>Q112J2_TRIEI</name>
<dbReference type="InterPro" id="IPR023830">
    <property type="entry name" value="Peptidase_S8A_PatG"/>
</dbReference>
<keyword evidence="3 5" id="KW-0378">Hydrolase</keyword>
<dbReference type="InterPro" id="IPR034056">
    <property type="entry name" value="Pep_S8_PatG/PatA-like"/>
</dbReference>
<dbReference type="NCBIfam" id="TIGR03895">
    <property type="entry name" value="protease_PatA"/>
    <property type="match status" value="1"/>
</dbReference>
<evidence type="ECO:0000259" key="8">
    <source>
        <dbReference type="Pfam" id="PF18047"/>
    </source>
</evidence>
<evidence type="ECO:0000259" key="7">
    <source>
        <dbReference type="Pfam" id="PF00082"/>
    </source>
</evidence>
<dbReference type="PANTHER" id="PTHR43399:SF4">
    <property type="entry name" value="CELL WALL-ASSOCIATED PROTEASE"/>
    <property type="match status" value="1"/>
</dbReference>
<dbReference type="SUPFAM" id="SSF52743">
    <property type="entry name" value="Subtilisin-like"/>
    <property type="match status" value="1"/>
</dbReference>
<dbReference type="Pfam" id="PF18047">
    <property type="entry name" value="PatG_D"/>
    <property type="match status" value="1"/>
</dbReference>
<evidence type="ECO:0000313" key="10">
    <source>
        <dbReference type="EMBL" id="ABG51582.1"/>
    </source>
</evidence>
<dbReference type="GO" id="GO:0006508">
    <property type="term" value="P:proteolysis"/>
    <property type="evidence" value="ECO:0007669"/>
    <property type="project" value="UniProtKB-KW"/>
</dbReference>
<dbReference type="Pfam" id="PF18065">
    <property type="entry name" value="PatG_C"/>
    <property type="match status" value="1"/>
</dbReference>
<dbReference type="KEGG" id="ter:Tery_2362"/>
<reference evidence="10" key="1">
    <citation type="submission" date="2006-06" db="EMBL/GenBank/DDBJ databases">
        <title>Complete sequence of Trichodesmium erythraeum IMS101.</title>
        <authorList>
            <consortium name="US DOE Joint Genome Institute"/>
            <person name="Copeland A."/>
            <person name="Lucas S."/>
            <person name="Lapidus A."/>
            <person name="Barry K."/>
            <person name="Detter J.C."/>
            <person name="Glavina del Rio T."/>
            <person name="Hammon N."/>
            <person name="Israni S."/>
            <person name="Dalin E."/>
            <person name="Tice H."/>
            <person name="Pitluck S."/>
            <person name="Kiss H."/>
            <person name="Munk A.C."/>
            <person name="Brettin T."/>
            <person name="Bruce D."/>
            <person name="Han C."/>
            <person name="Tapia R."/>
            <person name="Gilna P."/>
            <person name="Schmutz J."/>
            <person name="Larimer F."/>
            <person name="Land M."/>
            <person name="Hauser L."/>
            <person name="Kyrpides N."/>
            <person name="Kim E."/>
            <person name="Richardson P."/>
        </authorList>
    </citation>
    <scope>NUCLEOTIDE SEQUENCE [LARGE SCALE GENOMIC DNA]</scope>
    <source>
        <strain evidence="10">IMS101</strain>
    </source>
</reference>
<dbReference type="PANTHER" id="PTHR43399">
    <property type="entry name" value="SUBTILISIN-RELATED"/>
    <property type="match status" value="1"/>
</dbReference>